<dbReference type="Pfam" id="PF13468">
    <property type="entry name" value="Glyoxalase_3"/>
    <property type="match status" value="1"/>
</dbReference>
<dbReference type="InterPro" id="IPR025870">
    <property type="entry name" value="Glyoxalase-like_dom"/>
</dbReference>
<dbReference type="AlphaFoldDB" id="A0A058ZKC7"/>
<dbReference type="PATRIC" id="fig|1461693.3.peg.2442"/>
<organism evidence="2 3">
    <name type="scientific">Actibacterium atlanticum</name>
    <dbReference type="NCBI Taxonomy" id="1461693"/>
    <lineage>
        <taxon>Bacteria</taxon>
        <taxon>Pseudomonadati</taxon>
        <taxon>Pseudomonadota</taxon>
        <taxon>Alphaproteobacteria</taxon>
        <taxon>Rhodobacterales</taxon>
        <taxon>Roseobacteraceae</taxon>
        <taxon>Actibacterium</taxon>
    </lineage>
</organism>
<dbReference type="Gene3D" id="3.10.180.10">
    <property type="entry name" value="2,3-Dihydroxybiphenyl 1,2-Dioxygenase, domain 1"/>
    <property type="match status" value="1"/>
</dbReference>
<name>A0A058ZKC7_9RHOB</name>
<dbReference type="EMBL" id="AQQY01000007">
    <property type="protein sequence ID" value="KCV81642.1"/>
    <property type="molecule type" value="Genomic_DNA"/>
</dbReference>
<dbReference type="InterPro" id="IPR029068">
    <property type="entry name" value="Glyas_Bleomycin-R_OHBP_Dase"/>
</dbReference>
<accession>A0A058ZKC7</accession>
<dbReference type="OrthoDB" id="8451710at2"/>
<protein>
    <recommendedName>
        <fullName evidence="1">Glyoxalase-like domain-containing protein</fullName>
    </recommendedName>
</protein>
<comment type="caution">
    <text evidence="2">The sequence shown here is derived from an EMBL/GenBank/DDBJ whole genome shotgun (WGS) entry which is preliminary data.</text>
</comment>
<evidence type="ECO:0000313" key="3">
    <source>
        <dbReference type="Proteomes" id="UP000024836"/>
    </source>
</evidence>
<proteinExistence type="predicted"/>
<dbReference type="eggNOG" id="COG0346">
    <property type="taxonomic scope" value="Bacteria"/>
</dbReference>
<evidence type="ECO:0000313" key="2">
    <source>
        <dbReference type="EMBL" id="KCV81642.1"/>
    </source>
</evidence>
<dbReference type="Proteomes" id="UP000024836">
    <property type="component" value="Unassembled WGS sequence"/>
</dbReference>
<keyword evidence="3" id="KW-1185">Reference proteome</keyword>
<dbReference type="SUPFAM" id="SSF54593">
    <property type="entry name" value="Glyoxalase/Bleomycin resistance protein/Dihydroxybiphenyl dioxygenase"/>
    <property type="match status" value="1"/>
</dbReference>
<reference evidence="2 3" key="1">
    <citation type="submission" date="2013-04" db="EMBL/GenBank/DDBJ databases">
        <title>Shimia sp. 22II-S11-Z10 Genome Sequencing.</title>
        <authorList>
            <person name="Lai Q."/>
            <person name="Li G."/>
            <person name="Shao Z."/>
        </authorList>
    </citation>
    <scope>NUCLEOTIDE SEQUENCE [LARGE SCALE GENOMIC DNA]</scope>
    <source>
        <strain evidence="3">22II-S11-Z10</strain>
    </source>
</reference>
<dbReference type="RefSeq" id="WP_035251802.1">
    <property type="nucleotide sequence ID" value="NZ_AQQY01000007.1"/>
</dbReference>
<evidence type="ECO:0000259" key="1">
    <source>
        <dbReference type="Pfam" id="PF13468"/>
    </source>
</evidence>
<dbReference type="STRING" id="1461693.ATO10_12037"/>
<gene>
    <name evidence="2" type="ORF">ATO10_12037</name>
</gene>
<feature type="domain" description="Glyoxalase-like" evidence="1">
    <location>
        <begin position="6"/>
        <end position="174"/>
    </location>
</feature>
<sequence>MTTLTFDHLAVTAPDLDAGTAWVEASLGVELAPGGKHPVMGTHNRLLGLAPHEYLEVITVDPEAPAPDRARWFGLDQVSGPPRLTSWVLRCDDIDTALAALPPGAGRVLALQRGDLRWRMAVPDNGLLPFDGLFPALIQWDCPHPAPNLPDSGCHLVELSLAHPRAKDLDQLLSPFLDAPRIQFLSKPRAALSAVIDTPTGRKALRG</sequence>